<dbReference type="Pfam" id="PF13289">
    <property type="entry name" value="SIR2_2"/>
    <property type="match status" value="1"/>
</dbReference>
<accession>A0A7W7Z4W4</accession>
<evidence type="ECO:0000313" key="1">
    <source>
        <dbReference type="EMBL" id="MBB5048024.1"/>
    </source>
</evidence>
<protein>
    <recommendedName>
        <fullName evidence="3">SIR2-like domain-containing protein</fullName>
    </recommendedName>
</protein>
<dbReference type="EMBL" id="JACHIH010000016">
    <property type="protein sequence ID" value="MBB5048024.1"/>
    <property type="molecule type" value="Genomic_DNA"/>
</dbReference>
<evidence type="ECO:0000313" key="2">
    <source>
        <dbReference type="Proteomes" id="UP000542353"/>
    </source>
</evidence>
<sequence length="301" mass="32927">MTEATFADIKARMGAGQVIPYLGPGVLALAGEACVVPDSPLALVGRLTAKIKVPHKVRNNVTGAAQYIENFKHRSTLTKAMIEAFRSDMAPTALHRFLAAQPNLPLWVNAWYDDLAMKALAGRAGWGMAQGVSQTEHFGHWVNYFRGDGALVPDDTPSIVAEDADMPLFAPAPAEAAAWSTLLYQPLGSVAPAANFLVSDSDFVEVLTEIDIQTPLPEPVQKIRSGRNFLFLGCRFAEQLDRLFARQIMKRSSDRHWAVLPDELTKNEAKFLDEQNITRIDLPLSEFCAALAQTQPEPATA</sequence>
<evidence type="ECO:0008006" key="3">
    <source>
        <dbReference type="Google" id="ProtNLM"/>
    </source>
</evidence>
<reference evidence="1 2" key="1">
    <citation type="submission" date="2020-08" db="EMBL/GenBank/DDBJ databases">
        <title>Genomic Encyclopedia of Type Strains, Phase IV (KMG-IV): sequencing the most valuable type-strain genomes for metagenomic binning, comparative biology and taxonomic classification.</title>
        <authorList>
            <person name="Goeker M."/>
        </authorList>
    </citation>
    <scope>NUCLEOTIDE SEQUENCE [LARGE SCALE GENOMIC DNA]</scope>
    <source>
        <strain evidence="1 2">DSM 12706</strain>
    </source>
</reference>
<dbReference type="Proteomes" id="UP000542353">
    <property type="component" value="Unassembled WGS sequence"/>
</dbReference>
<dbReference type="RefSeq" id="WP_184258391.1">
    <property type="nucleotide sequence ID" value="NZ_JACHIH010000016.1"/>
</dbReference>
<keyword evidence="2" id="KW-1185">Reference proteome</keyword>
<comment type="caution">
    <text evidence="1">The sequence shown here is derived from an EMBL/GenBank/DDBJ whole genome shotgun (WGS) entry which is preliminary data.</text>
</comment>
<dbReference type="AlphaFoldDB" id="A0A7W7Z4W4"/>
<gene>
    <name evidence="1" type="ORF">HNR60_002783</name>
</gene>
<proteinExistence type="predicted"/>
<organism evidence="1 2">
    <name type="scientific">Rhodopseudomonas rhenobacensis</name>
    <dbReference type="NCBI Taxonomy" id="87461"/>
    <lineage>
        <taxon>Bacteria</taxon>
        <taxon>Pseudomonadati</taxon>
        <taxon>Pseudomonadota</taxon>
        <taxon>Alphaproteobacteria</taxon>
        <taxon>Hyphomicrobiales</taxon>
        <taxon>Nitrobacteraceae</taxon>
        <taxon>Rhodopseudomonas</taxon>
    </lineage>
</organism>
<name>A0A7W7Z4W4_9BRAD</name>